<dbReference type="AlphaFoldDB" id="A0A5D0GJ00"/>
<keyword evidence="1" id="KW-0732">Signal</keyword>
<dbReference type="EMBL" id="VSFC01000012">
    <property type="protein sequence ID" value="TYA58944.1"/>
    <property type="molecule type" value="Genomic_DNA"/>
</dbReference>
<evidence type="ECO:0000313" key="3">
    <source>
        <dbReference type="EMBL" id="TYA58944.1"/>
    </source>
</evidence>
<feature type="domain" description="Secretion system C-terminal sorting" evidence="2">
    <location>
        <begin position="428"/>
        <end position="500"/>
    </location>
</feature>
<sequence>MKHLYVRKFSFFESFQNVVFFNFLFLTFILNAQNYPESIQLNSIEYDEYQLPIGDTPNYLEKNTNQFGNEVIRISDAIEFGTTDQNLRHRYSLDQPWNSDETLIKLAGYPAAILDGDTYEFLYWASIPSSASWSNLNPSIMYGVSGNSIVSYDVTTNDSETLHTFSEFSYIKYGYGKGNTSNDDKYIGLIGRNGNDQTLIVYNIQDNVVVATKFIGEVNLSWFSISPSGLYAVEYYAEDGSGDEQGIKVLDIDLTNRRHLNDYTTHSDLGLNINGEDVYVSFGDPTTRSNNYFLKSVRLSDGMVTPLYYWTESTGVWGGHISCRNINRPGWAYISEGCCDTVGQKEIFAIKLDGSDIIERYTIHHTNDDTGYGHEAHAVPNRDGNKVMFASNWGDNFTGPYPPAFIVQASSTLSIEENEEIVSNDIKVYPNPSRDGLVNIKLNGNIAVKSIQLYDMLGRTIRTEEMTSNEKTLYLSSLPAGVYLLSFLTENNGSITKRIVLN</sequence>
<proteinExistence type="predicted"/>
<evidence type="ECO:0000259" key="2">
    <source>
        <dbReference type="Pfam" id="PF18962"/>
    </source>
</evidence>
<gene>
    <name evidence="3" type="ORF">FVF61_02000</name>
</gene>
<dbReference type="OrthoDB" id="9765926at2"/>
<dbReference type="NCBIfam" id="TIGR04183">
    <property type="entry name" value="Por_Secre_tail"/>
    <property type="match status" value="1"/>
</dbReference>
<accession>A0A5D0GJ00</accession>
<dbReference type="Pfam" id="PF18962">
    <property type="entry name" value="Por_Secre_tail"/>
    <property type="match status" value="1"/>
</dbReference>
<reference evidence="3 4" key="1">
    <citation type="submission" date="2019-08" db="EMBL/GenBank/DDBJ databases">
        <title>Formosa sediminis sp. nov., isolated from marine sediment.</title>
        <authorList>
            <person name="Cao W.R."/>
        </authorList>
    </citation>
    <scope>NUCLEOTIDE SEQUENCE [LARGE SCALE GENOMIC DNA]</scope>
    <source>
        <strain evidence="3 4">1494</strain>
    </source>
</reference>
<dbReference type="Proteomes" id="UP000324550">
    <property type="component" value="Unassembled WGS sequence"/>
</dbReference>
<comment type="caution">
    <text evidence="3">The sequence shown here is derived from an EMBL/GenBank/DDBJ whole genome shotgun (WGS) entry which is preliminary data.</text>
</comment>
<dbReference type="RefSeq" id="WP_148452716.1">
    <property type="nucleotide sequence ID" value="NZ_VSFC01000012.1"/>
</dbReference>
<keyword evidence="4" id="KW-1185">Reference proteome</keyword>
<evidence type="ECO:0000256" key="1">
    <source>
        <dbReference type="ARBA" id="ARBA00022729"/>
    </source>
</evidence>
<name>A0A5D0GJ00_9FLAO</name>
<organism evidence="3 4">
    <name type="scientific">Formosa maritima</name>
    <dbReference type="NCBI Taxonomy" id="2592046"/>
    <lineage>
        <taxon>Bacteria</taxon>
        <taxon>Pseudomonadati</taxon>
        <taxon>Bacteroidota</taxon>
        <taxon>Flavobacteriia</taxon>
        <taxon>Flavobacteriales</taxon>
        <taxon>Flavobacteriaceae</taxon>
        <taxon>Formosa</taxon>
    </lineage>
</organism>
<dbReference type="InterPro" id="IPR026444">
    <property type="entry name" value="Secre_tail"/>
</dbReference>
<protein>
    <submittedName>
        <fullName evidence="3">T9SS type A sorting domain-containing protein</fullName>
    </submittedName>
</protein>
<dbReference type="SUPFAM" id="SSF82171">
    <property type="entry name" value="DPP6 N-terminal domain-like"/>
    <property type="match status" value="1"/>
</dbReference>
<evidence type="ECO:0000313" key="4">
    <source>
        <dbReference type="Proteomes" id="UP000324550"/>
    </source>
</evidence>